<evidence type="ECO:0000313" key="1">
    <source>
        <dbReference type="EMBL" id="JAH46665.1"/>
    </source>
</evidence>
<protein>
    <submittedName>
        <fullName evidence="1">Uncharacterized protein</fullName>
    </submittedName>
</protein>
<dbReference type="EMBL" id="GBXM01061912">
    <property type="protein sequence ID" value="JAH46665.1"/>
    <property type="molecule type" value="Transcribed_RNA"/>
</dbReference>
<proteinExistence type="predicted"/>
<reference evidence="1" key="2">
    <citation type="journal article" date="2015" name="Fish Shellfish Immunol.">
        <title>Early steps in the European eel (Anguilla anguilla)-Vibrio vulnificus interaction in the gills: Role of the RtxA13 toxin.</title>
        <authorList>
            <person name="Callol A."/>
            <person name="Pajuelo D."/>
            <person name="Ebbesson L."/>
            <person name="Teles M."/>
            <person name="MacKenzie S."/>
            <person name="Amaro C."/>
        </authorList>
    </citation>
    <scope>NUCLEOTIDE SEQUENCE</scope>
</reference>
<reference evidence="1" key="1">
    <citation type="submission" date="2014-11" db="EMBL/GenBank/DDBJ databases">
        <authorList>
            <person name="Amaro Gonzalez C."/>
        </authorList>
    </citation>
    <scope>NUCLEOTIDE SEQUENCE</scope>
</reference>
<dbReference type="AlphaFoldDB" id="A0A0E9T138"/>
<sequence length="36" mass="4108">MFKIPWPMSPAECFPLAQRWAMRAVSVSGFSASFWS</sequence>
<organism evidence="1">
    <name type="scientific">Anguilla anguilla</name>
    <name type="common">European freshwater eel</name>
    <name type="synonym">Muraena anguilla</name>
    <dbReference type="NCBI Taxonomy" id="7936"/>
    <lineage>
        <taxon>Eukaryota</taxon>
        <taxon>Metazoa</taxon>
        <taxon>Chordata</taxon>
        <taxon>Craniata</taxon>
        <taxon>Vertebrata</taxon>
        <taxon>Euteleostomi</taxon>
        <taxon>Actinopterygii</taxon>
        <taxon>Neopterygii</taxon>
        <taxon>Teleostei</taxon>
        <taxon>Anguilliformes</taxon>
        <taxon>Anguillidae</taxon>
        <taxon>Anguilla</taxon>
    </lineage>
</organism>
<name>A0A0E9T138_ANGAN</name>
<accession>A0A0E9T138</accession>